<dbReference type="EMBL" id="BLPF01000003">
    <property type="protein sequence ID" value="GFJ84191.1"/>
    <property type="molecule type" value="Genomic_DNA"/>
</dbReference>
<evidence type="ECO:0000256" key="4">
    <source>
        <dbReference type="ARBA" id="ARBA00023033"/>
    </source>
</evidence>
<dbReference type="PANTHER" id="PTHR42847:SF4">
    <property type="entry name" value="ALKANESULFONATE MONOOXYGENASE-RELATED"/>
    <property type="match status" value="1"/>
</dbReference>
<proteinExistence type="predicted"/>
<keyword evidence="1" id="KW-0285">Flavoprotein</keyword>
<accession>A0A6V8KP94</accession>
<evidence type="ECO:0000256" key="3">
    <source>
        <dbReference type="ARBA" id="ARBA00023002"/>
    </source>
</evidence>
<dbReference type="RefSeq" id="WP_173067653.1">
    <property type="nucleotide sequence ID" value="NZ_BAABGO010000013.1"/>
</dbReference>
<reference evidence="6 7" key="2">
    <citation type="submission" date="2020-03" db="EMBL/GenBank/DDBJ databases">
        <authorList>
            <person name="Ichikawa N."/>
            <person name="Kimura A."/>
            <person name="Kitahashi Y."/>
            <person name="Uohara A."/>
        </authorList>
    </citation>
    <scope>NUCLEOTIDE SEQUENCE [LARGE SCALE GENOMIC DNA]</scope>
    <source>
        <strain evidence="6 7">NBRC 108639</strain>
    </source>
</reference>
<feature type="domain" description="Luciferase-like" evidence="5">
    <location>
        <begin position="13"/>
        <end position="225"/>
    </location>
</feature>
<evidence type="ECO:0000313" key="6">
    <source>
        <dbReference type="EMBL" id="GFJ84191.1"/>
    </source>
</evidence>
<protein>
    <submittedName>
        <fullName evidence="6">Luciferase-like monooxygenase superfamily protein</fullName>
    </submittedName>
</protein>
<dbReference type="SUPFAM" id="SSF51679">
    <property type="entry name" value="Bacterial luciferase-like"/>
    <property type="match status" value="1"/>
</dbReference>
<keyword evidence="3" id="KW-0560">Oxidoreductase</keyword>
<dbReference type="GO" id="GO:0008726">
    <property type="term" value="F:alkanesulfonate monooxygenase activity"/>
    <property type="evidence" value="ECO:0007669"/>
    <property type="project" value="TreeGrafter"/>
</dbReference>
<gene>
    <name evidence="6" type="ORF">Phou_083710</name>
</gene>
<dbReference type="PANTHER" id="PTHR42847">
    <property type="entry name" value="ALKANESULFONATE MONOOXYGENASE"/>
    <property type="match status" value="1"/>
</dbReference>
<keyword evidence="2" id="KW-0288">FMN</keyword>
<evidence type="ECO:0000313" key="7">
    <source>
        <dbReference type="Proteomes" id="UP000482800"/>
    </source>
</evidence>
<comment type="caution">
    <text evidence="6">The sequence shown here is derived from an EMBL/GenBank/DDBJ whole genome shotgun (WGS) entry which is preliminary data.</text>
</comment>
<dbReference type="Proteomes" id="UP000482800">
    <property type="component" value="Unassembled WGS sequence"/>
</dbReference>
<evidence type="ECO:0000256" key="2">
    <source>
        <dbReference type="ARBA" id="ARBA00022643"/>
    </source>
</evidence>
<dbReference type="InterPro" id="IPR036661">
    <property type="entry name" value="Luciferase-like_sf"/>
</dbReference>
<name>A0A6V8KP94_9ACTN</name>
<dbReference type="Gene3D" id="3.20.20.30">
    <property type="entry name" value="Luciferase-like domain"/>
    <property type="match status" value="1"/>
</dbReference>
<keyword evidence="4 6" id="KW-0503">Monooxygenase</keyword>
<dbReference type="GO" id="GO:0046306">
    <property type="term" value="P:alkanesulfonate catabolic process"/>
    <property type="evidence" value="ECO:0007669"/>
    <property type="project" value="TreeGrafter"/>
</dbReference>
<dbReference type="AlphaFoldDB" id="A0A6V8KP94"/>
<dbReference type="InterPro" id="IPR011251">
    <property type="entry name" value="Luciferase-like_dom"/>
</dbReference>
<organism evidence="6 7">
    <name type="scientific">Phytohabitans houttuyneae</name>
    <dbReference type="NCBI Taxonomy" id="1076126"/>
    <lineage>
        <taxon>Bacteria</taxon>
        <taxon>Bacillati</taxon>
        <taxon>Actinomycetota</taxon>
        <taxon>Actinomycetes</taxon>
        <taxon>Micromonosporales</taxon>
        <taxon>Micromonosporaceae</taxon>
    </lineage>
</organism>
<dbReference type="InterPro" id="IPR050172">
    <property type="entry name" value="SsuD_RutA_monooxygenase"/>
</dbReference>
<keyword evidence="7" id="KW-1185">Reference proteome</keyword>
<evidence type="ECO:0000256" key="1">
    <source>
        <dbReference type="ARBA" id="ARBA00022630"/>
    </source>
</evidence>
<dbReference type="Pfam" id="PF00296">
    <property type="entry name" value="Bac_luciferase"/>
    <property type="match status" value="1"/>
</dbReference>
<sequence>MQVWLYVAGRPATTARQLVHLAEAVERHGFDGMLVASSTNDRWSSMQAVARRTRRLRLGVLLPPSALTSPERIAAAAADLDRRSAGRFELALAATRNSPEPNRLPPLPEGFSRLDETLAVLTGLWWTQPGERFTFTGRYHTVLDSPAITAVQQPGPPLIVSGSGRRTTSYLAARWADEVNVPFRGLRHTARQYWDADDASSHGGRLHRGRPPLRHSAAVTVHSDPDLCARHPPSISDEDETLAGTPHQIVAALHEYQSIGTARVYLRLPDTAGRRHFELIARQILPALHPAPTPPPPGPPYSC</sequence>
<reference evidence="6 7" key="1">
    <citation type="submission" date="2020-03" db="EMBL/GenBank/DDBJ databases">
        <title>Whole genome shotgun sequence of Phytohabitans houttuyneae NBRC 108639.</title>
        <authorList>
            <person name="Komaki H."/>
            <person name="Tamura T."/>
        </authorList>
    </citation>
    <scope>NUCLEOTIDE SEQUENCE [LARGE SCALE GENOMIC DNA]</scope>
    <source>
        <strain evidence="6 7">NBRC 108639</strain>
    </source>
</reference>
<evidence type="ECO:0000259" key="5">
    <source>
        <dbReference type="Pfam" id="PF00296"/>
    </source>
</evidence>